<dbReference type="AlphaFoldDB" id="A0A1G8IIF9"/>
<reference evidence="5 6" key="1">
    <citation type="submission" date="2016-10" db="EMBL/GenBank/DDBJ databases">
        <authorList>
            <person name="de Groot N.N."/>
        </authorList>
    </citation>
    <scope>NUCLEOTIDE SEQUENCE [LARGE SCALE GENOMIC DNA]</scope>
    <source>
        <strain evidence="6">P4B,CCM 7963,CECT 7998,DSM 25260,IBRC-M 10614,KCTC 13821</strain>
    </source>
</reference>
<keyword evidence="1" id="KW-0805">Transcription regulation</keyword>
<gene>
    <name evidence="5" type="ORF">SAMN05216352_105205</name>
</gene>
<dbReference type="GO" id="GO:0003700">
    <property type="term" value="F:DNA-binding transcription factor activity"/>
    <property type="evidence" value="ECO:0007669"/>
    <property type="project" value="InterPro"/>
</dbReference>
<keyword evidence="2" id="KW-0238">DNA-binding</keyword>
<dbReference type="CDD" id="cd00090">
    <property type="entry name" value="HTH_ARSR"/>
    <property type="match status" value="1"/>
</dbReference>
<dbReference type="STRING" id="930129.SAMN05216352_105205"/>
<keyword evidence="3" id="KW-0804">Transcription</keyword>
<accession>A0A1G8IIF9</accession>
<evidence type="ECO:0000256" key="3">
    <source>
        <dbReference type="ARBA" id="ARBA00023163"/>
    </source>
</evidence>
<organism evidence="5 6">
    <name type="scientific">Alteribacillus bidgolensis</name>
    <dbReference type="NCBI Taxonomy" id="930129"/>
    <lineage>
        <taxon>Bacteria</taxon>
        <taxon>Bacillati</taxon>
        <taxon>Bacillota</taxon>
        <taxon>Bacilli</taxon>
        <taxon>Bacillales</taxon>
        <taxon>Bacillaceae</taxon>
        <taxon>Alteribacillus</taxon>
    </lineage>
</organism>
<evidence type="ECO:0000313" key="6">
    <source>
        <dbReference type="Proteomes" id="UP000199017"/>
    </source>
</evidence>
<dbReference type="InterPro" id="IPR000835">
    <property type="entry name" value="HTH_MarR-typ"/>
</dbReference>
<evidence type="ECO:0000256" key="1">
    <source>
        <dbReference type="ARBA" id="ARBA00023015"/>
    </source>
</evidence>
<dbReference type="PANTHER" id="PTHR42756">
    <property type="entry name" value="TRANSCRIPTIONAL REGULATOR, MARR"/>
    <property type="match status" value="1"/>
</dbReference>
<dbReference type="PROSITE" id="PS50995">
    <property type="entry name" value="HTH_MARR_2"/>
    <property type="match status" value="1"/>
</dbReference>
<dbReference type="SUPFAM" id="SSF46785">
    <property type="entry name" value="Winged helix' DNA-binding domain"/>
    <property type="match status" value="1"/>
</dbReference>
<dbReference type="Proteomes" id="UP000199017">
    <property type="component" value="Unassembled WGS sequence"/>
</dbReference>
<dbReference type="InterPro" id="IPR036390">
    <property type="entry name" value="WH_DNA-bd_sf"/>
</dbReference>
<dbReference type="PANTHER" id="PTHR42756:SF1">
    <property type="entry name" value="TRANSCRIPTIONAL REPRESSOR OF EMRAB OPERON"/>
    <property type="match status" value="1"/>
</dbReference>
<keyword evidence="6" id="KW-1185">Reference proteome</keyword>
<dbReference type="Pfam" id="PF12802">
    <property type="entry name" value="MarR_2"/>
    <property type="match status" value="1"/>
</dbReference>
<dbReference type="Gene3D" id="1.10.10.10">
    <property type="entry name" value="Winged helix-like DNA-binding domain superfamily/Winged helix DNA-binding domain"/>
    <property type="match status" value="1"/>
</dbReference>
<evidence type="ECO:0000313" key="5">
    <source>
        <dbReference type="EMBL" id="SDI18541.1"/>
    </source>
</evidence>
<protein>
    <submittedName>
        <fullName evidence="5">Transcriptional regulator, MarR family</fullName>
    </submittedName>
</protein>
<dbReference type="InterPro" id="IPR036388">
    <property type="entry name" value="WH-like_DNA-bd_sf"/>
</dbReference>
<feature type="domain" description="HTH marR-type" evidence="4">
    <location>
        <begin position="16"/>
        <end position="148"/>
    </location>
</feature>
<proteinExistence type="predicted"/>
<evidence type="ECO:0000259" key="4">
    <source>
        <dbReference type="PROSITE" id="PS50995"/>
    </source>
</evidence>
<name>A0A1G8IIF9_9BACI</name>
<evidence type="ECO:0000256" key="2">
    <source>
        <dbReference type="ARBA" id="ARBA00023125"/>
    </source>
</evidence>
<dbReference type="GO" id="GO:0003677">
    <property type="term" value="F:DNA binding"/>
    <property type="evidence" value="ECO:0007669"/>
    <property type="project" value="UniProtKB-KW"/>
</dbReference>
<sequence>MMSQFKNIPSLSKHDERLALLLWFRLSRFYNQSIRRSNKHLKRWELSAAQFDVLVQVGTYQPLTQNELAAKLFVTKGNITQILRRMEELGWVQREQVWKKKVISLTDAGNSLFEEVVPHQEQFQASQFQGLEKEEQKQLLNLLKKLQQQNEKVEEL</sequence>
<dbReference type="SMART" id="SM00347">
    <property type="entry name" value="HTH_MARR"/>
    <property type="match status" value="1"/>
</dbReference>
<dbReference type="PRINTS" id="PR00598">
    <property type="entry name" value="HTHMARR"/>
</dbReference>
<dbReference type="InterPro" id="IPR011991">
    <property type="entry name" value="ArsR-like_HTH"/>
</dbReference>
<dbReference type="EMBL" id="FNDU01000005">
    <property type="protein sequence ID" value="SDI18541.1"/>
    <property type="molecule type" value="Genomic_DNA"/>
</dbReference>